<keyword evidence="3" id="KW-1185">Reference proteome</keyword>
<dbReference type="PANTHER" id="PTHR30543">
    <property type="entry name" value="CHROMATE REDUCTASE"/>
    <property type="match status" value="1"/>
</dbReference>
<dbReference type="PANTHER" id="PTHR30543:SF21">
    <property type="entry name" value="NAD(P)H-DEPENDENT FMN REDUCTASE LOT6"/>
    <property type="match status" value="1"/>
</dbReference>
<dbReference type="GO" id="GO:0016491">
    <property type="term" value="F:oxidoreductase activity"/>
    <property type="evidence" value="ECO:0007669"/>
    <property type="project" value="InterPro"/>
</dbReference>
<comment type="caution">
    <text evidence="2">The sequence shown here is derived from an EMBL/GenBank/DDBJ whole genome shotgun (WGS) entry which is preliminary data.</text>
</comment>
<dbReference type="EMBL" id="RJSF01000043">
    <property type="protein sequence ID" value="RNM13082.1"/>
    <property type="molecule type" value="Genomic_DNA"/>
</dbReference>
<dbReference type="SUPFAM" id="SSF52218">
    <property type="entry name" value="Flavoproteins"/>
    <property type="match status" value="1"/>
</dbReference>
<dbReference type="AlphaFoldDB" id="A0A3N0GLN8"/>
<name>A0A3N0GLN8_9ACTN</name>
<evidence type="ECO:0000313" key="2">
    <source>
        <dbReference type="EMBL" id="RNM13082.1"/>
    </source>
</evidence>
<dbReference type="OrthoDB" id="9812295at2"/>
<dbReference type="GO" id="GO:0010181">
    <property type="term" value="F:FMN binding"/>
    <property type="evidence" value="ECO:0007669"/>
    <property type="project" value="TreeGrafter"/>
</dbReference>
<dbReference type="Gene3D" id="3.40.50.360">
    <property type="match status" value="1"/>
</dbReference>
<reference evidence="2 3" key="1">
    <citation type="submission" date="2018-11" db="EMBL/GenBank/DDBJ databases">
        <authorList>
            <person name="Li F."/>
        </authorList>
    </citation>
    <scope>NUCLEOTIDE SEQUENCE [LARGE SCALE GENOMIC DNA]</scope>
    <source>
        <strain evidence="2 3">Gsoil 818</strain>
    </source>
</reference>
<sequence length="193" mass="21506">MKIAIIVGSTRPGRKGTTVGRWVNDQAQQRDDVPGRVEFDLLELEDYDLPLLDEPTVPAAADREYEVPQTRRWSEAIDSYDGFVFVTPEYNHGVPAALKNAVDVLGPEWANKAIGFVSYGADGGVRAVEQWRTIAANLMITDVRAQVSLLVFEDWKDGEFRPLDRREGELQTMLDQLVEMSAAVRTLRVGSGV</sequence>
<dbReference type="GO" id="GO:0005829">
    <property type="term" value="C:cytosol"/>
    <property type="evidence" value="ECO:0007669"/>
    <property type="project" value="TreeGrafter"/>
</dbReference>
<gene>
    <name evidence="2" type="ORF">EFL26_16795</name>
</gene>
<feature type="domain" description="NADPH-dependent FMN reductase-like" evidence="1">
    <location>
        <begin position="1"/>
        <end position="148"/>
    </location>
</feature>
<evidence type="ECO:0000259" key="1">
    <source>
        <dbReference type="Pfam" id="PF03358"/>
    </source>
</evidence>
<proteinExistence type="predicted"/>
<evidence type="ECO:0000313" key="3">
    <source>
        <dbReference type="Proteomes" id="UP000279994"/>
    </source>
</evidence>
<protein>
    <submittedName>
        <fullName evidence="2">NADPH-dependent oxidoreductase</fullName>
    </submittedName>
</protein>
<organism evidence="2 3">
    <name type="scientific">Nocardioides pocheonensis</name>
    <dbReference type="NCBI Taxonomy" id="661485"/>
    <lineage>
        <taxon>Bacteria</taxon>
        <taxon>Bacillati</taxon>
        <taxon>Actinomycetota</taxon>
        <taxon>Actinomycetes</taxon>
        <taxon>Propionibacteriales</taxon>
        <taxon>Nocardioidaceae</taxon>
        <taxon>Nocardioides</taxon>
    </lineage>
</organism>
<dbReference type="RefSeq" id="WP_123224056.1">
    <property type="nucleotide sequence ID" value="NZ_RJSF01000043.1"/>
</dbReference>
<dbReference type="Pfam" id="PF03358">
    <property type="entry name" value="FMN_red"/>
    <property type="match status" value="1"/>
</dbReference>
<dbReference type="InterPro" id="IPR050712">
    <property type="entry name" value="NAD(P)H-dep_reductase"/>
</dbReference>
<accession>A0A3N0GLN8</accession>
<dbReference type="Proteomes" id="UP000279994">
    <property type="component" value="Unassembled WGS sequence"/>
</dbReference>
<dbReference type="InterPro" id="IPR005025">
    <property type="entry name" value="FMN_Rdtase-like_dom"/>
</dbReference>
<dbReference type="InterPro" id="IPR029039">
    <property type="entry name" value="Flavoprotein-like_sf"/>
</dbReference>